<reference evidence="5 6" key="1">
    <citation type="submission" date="2019-08" db="EMBL/GenBank/DDBJ databases">
        <authorList>
            <person name="Lei W."/>
        </authorList>
    </citation>
    <scope>NUCLEOTIDE SEQUENCE [LARGE SCALE GENOMIC DNA]</scope>
    <source>
        <strain evidence="5 6">CCUG 58627</strain>
    </source>
</reference>
<evidence type="ECO:0000256" key="2">
    <source>
        <dbReference type="ARBA" id="ARBA00022448"/>
    </source>
</evidence>
<evidence type="ECO:0000256" key="3">
    <source>
        <dbReference type="ARBA" id="ARBA00022729"/>
    </source>
</evidence>
<dbReference type="SUPFAM" id="SSF53850">
    <property type="entry name" value="Periplasmic binding protein-like II"/>
    <property type="match status" value="1"/>
</dbReference>
<dbReference type="AlphaFoldDB" id="A0A5C5UEI9"/>
<dbReference type="PANTHER" id="PTHR30290">
    <property type="entry name" value="PERIPLASMIC BINDING COMPONENT OF ABC TRANSPORTER"/>
    <property type="match status" value="1"/>
</dbReference>
<dbReference type="PANTHER" id="PTHR30290:SF9">
    <property type="entry name" value="OLIGOPEPTIDE-BINDING PROTEIN APPA"/>
    <property type="match status" value="1"/>
</dbReference>
<dbReference type="Pfam" id="PF00496">
    <property type="entry name" value="SBP_bac_5"/>
    <property type="match status" value="1"/>
</dbReference>
<dbReference type="Proteomes" id="UP000320791">
    <property type="component" value="Unassembled WGS sequence"/>
</dbReference>
<dbReference type="InterPro" id="IPR039424">
    <property type="entry name" value="SBP_5"/>
</dbReference>
<dbReference type="PROSITE" id="PS51318">
    <property type="entry name" value="TAT"/>
    <property type="match status" value="1"/>
</dbReference>
<dbReference type="GO" id="GO:0015833">
    <property type="term" value="P:peptide transport"/>
    <property type="evidence" value="ECO:0007669"/>
    <property type="project" value="TreeGrafter"/>
</dbReference>
<dbReference type="Gene3D" id="3.10.105.10">
    <property type="entry name" value="Dipeptide-binding Protein, Domain 3"/>
    <property type="match status" value="1"/>
</dbReference>
<dbReference type="PROSITE" id="PS51257">
    <property type="entry name" value="PROKAR_LIPOPROTEIN"/>
    <property type="match status" value="1"/>
</dbReference>
<evidence type="ECO:0000259" key="4">
    <source>
        <dbReference type="Pfam" id="PF00496"/>
    </source>
</evidence>
<dbReference type="InterPro" id="IPR000914">
    <property type="entry name" value="SBP_5_dom"/>
</dbReference>
<proteinExistence type="inferred from homology"/>
<protein>
    <submittedName>
        <fullName evidence="5">Twin-arginine translocation signal domain-containing protein</fullName>
    </submittedName>
</protein>
<organism evidence="5 6">
    <name type="scientific">Corynebacterium canis</name>
    <dbReference type="NCBI Taxonomy" id="679663"/>
    <lineage>
        <taxon>Bacteria</taxon>
        <taxon>Bacillati</taxon>
        <taxon>Actinomycetota</taxon>
        <taxon>Actinomycetes</taxon>
        <taxon>Mycobacteriales</taxon>
        <taxon>Corynebacteriaceae</taxon>
        <taxon>Corynebacterium</taxon>
    </lineage>
</organism>
<dbReference type="InterPro" id="IPR006311">
    <property type="entry name" value="TAT_signal"/>
</dbReference>
<dbReference type="InterPro" id="IPR019546">
    <property type="entry name" value="TAT_signal_bac_arc"/>
</dbReference>
<dbReference type="RefSeq" id="WP_146324693.1">
    <property type="nucleotide sequence ID" value="NZ_BAABLR010000008.1"/>
</dbReference>
<dbReference type="OrthoDB" id="9046151at2"/>
<name>A0A5C5UEI9_9CORY</name>
<sequence length="497" mass="52567">MDRRQFLKTAAMGAAGSVLVSCGLDASNTGSATQPSPSKAGLLRIAAAGSADDALDPKTATGVAAWTAIHAIFESLVITGPNGPIMQLAKRIEHNEEADIWTVVLRDNAKYSNGGTVVAQDVVDSLEYLSEGEIAKSILAPIDFEKSKAFDETTAVLRLRESRFDFVESVLAILSPVFQGGNPAGGIGSGPYVLDSGNGAEGWVLKANQHYPPAWRLSSGLEVRAIADAGKRLRALNEGDVDLALDLPAGASQGFSADAEAWSFGPSDTKNLCFVMNVNAAPFDKEEVRRAMKLVVDREKLAGVIFDGHGKAGNDLPGQGLEGFPRGLRIKRDVDTAKELFAAAGVKTLTLITAELSPGMNDAAFLLVDQLKEVGVELTVKEQDPGTYLADLDALQQEPFFAIALPNLRVKYALPLYGGRSGIFNLSGWGGDEDWSGELEKLTGDKGRRSDLDTLGETFAEHGGLVLWGVREPVHGRAKGSPNVIMALGAPIISAVS</sequence>
<feature type="domain" description="Solute-binding protein family 5" evidence="4">
    <location>
        <begin position="85"/>
        <end position="392"/>
    </location>
</feature>
<comment type="similarity">
    <text evidence="1">Belongs to the bacterial solute-binding protein 5 family.</text>
</comment>
<evidence type="ECO:0000313" key="5">
    <source>
        <dbReference type="EMBL" id="TWT24486.1"/>
    </source>
</evidence>
<comment type="caution">
    <text evidence="5">The sequence shown here is derived from an EMBL/GenBank/DDBJ whole genome shotgun (WGS) entry which is preliminary data.</text>
</comment>
<evidence type="ECO:0000256" key="1">
    <source>
        <dbReference type="ARBA" id="ARBA00005695"/>
    </source>
</evidence>
<keyword evidence="2" id="KW-0813">Transport</keyword>
<dbReference type="GO" id="GO:1904680">
    <property type="term" value="F:peptide transmembrane transporter activity"/>
    <property type="evidence" value="ECO:0007669"/>
    <property type="project" value="TreeGrafter"/>
</dbReference>
<dbReference type="EMBL" id="VOHM01000017">
    <property type="protein sequence ID" value="TWT24486.1"/>
    <property type="molecule type" value="Genomic_DNA"/>
</dbReference>
<dbReference type="Gene3D" id="3.40.190.10">
    <property type="entry name" value="Periplasmic binding protein-like II"/>
    <property type="match status" value="1"/>
</dbReference>
<evidence type="ECO:0000313" key="6">
    <source>
        <dbReference type="Proteomes" id="UP000320791"/>
    </source>
</evidence>
<keyword evidence="6" id="KW-1185">Reference proteome</keyword>
<keyword evidence="3" id="KW-0732">Signal</keyword>
<dbReference type="NCBIfam" id="TIGR01409">
    <property type="entry name" value="TAT_signal_seq"/>
    <property type="match status" value="1"/>
</dbReference>
<gene>
    <name evidence="5" type="ORF">FRX94_08295</name>
</gene>
<accession>A0A5C5UEI9</accession>